<proteinExistence type="predicted"/>
<feature type="non-terminal residue" evidence="1">
    <location>
        <position position="1"/>
    </location>
</feature>
<keyword evidence="2" id="KW-1185">Reference proteome</keyword>
<organism evidence="1 2">
    <name type="scientific">Racocetra persica</name>
    <dbReference type="NCBI Taxonomy" id="160502"/>
    <lineage>
        <taxon>Eukaryota</taxon>
        <taxon>Fungi</taxon>
        <taxon>Fungi incertae sedis</taxon>
        <taxon>Mucoromycota</taxon>
        <taxon>Glomeromycotina</taxon>
        <taxon>Glomeromycetes</taxon>
        <taxon>Diversisporales</taxon>
        <taxon>Gigasporaceae</taxon>
        <taxon>Racocetra</taxon>
    </lineage>
</organism>
<reference evidence="1" key="1">
    <citation type="submission" date="2021-06" db="EMBL/GenBank/DDBJ databases">
        <authorList>
            <person name="Kallberg Y."/>
            <person name="Tangrot J."/>
            <person name="Rosling A."/>
        </authorList>
    </citation>
    <scope>NUCLEOTIDE SEQUENCE</scope>
    <source>
        <strain evidence="1">MA461A</strain>
    </source>
</reference>
<dbReference type="Proteomes" id="UP000789920">
    <property type="component" value="Unassembled WGS sequence"/>
</dbReference>
<evidence type="ECO:0000313" key="1">
    <source>
        <dbReference type="EMBL" id="CAG8536083.1"/>
    </source>
</evidence>
<protein>
    <submittedName>
        <fullName evidence="1">21184_t:CDS:1</fullName>
    </submittedName>
</protein>
<gene>
    <name evidence="1" type="ORF">RPERSI_LOCUS3349</name>
</gene>
<dbReference type="EMBL" id="CAJVQC010004089">
    <property type="protein sequence ID" value="CAG8536083.1"/>
    <property type="molecule type" value="Genomic_DNA"/>
</dbReference>
<evidence type="ECO:0000313" key="2">
    <source>
        <dbReference type="Proteomes" id="UP000789920"/>
    </source>
</evidence>
<comment type="caution">
    <text evidence="1">The sequence shown here is derived from an EMBL/GenBank/DDBJ whole genome shotgun (WGS) entry which is preliminary data.</text>
</comment>
<name>A0ACA9LQ98_9GLOM</name>
<accession>A0ACA9LQ98</accession>
<sequence>KVEFFVDGYPAILGSDVAGVVEAVGEGVTEFSPGDEVCGYTKLGVPGHYGAFSEYTLLEASTTYKKPPHFTFREAATIPVCTLTAGLGLFESLNLPLPSENHSWFREEYILIWGGSSSVGSYAIQLAAHLGLLVITTASPKNHQYLKELGAAYTFDYNAPDVIDQIKNASEGRLKYAFDTVGSTTTVSLGIKALSSNGKMACVSEPSKETRDDIEVTKVTLGLAHREPKGYLKSTNRVLKEVETMLHDGRIRPVNVTSMPGGLDGILPALEKLKGGVSATKLVIDID</sequence>